<dbReference type="AlphaFoldDB" id="A0A484N7J4"/>
<dbReference type="Proteomes" id="UP000595140">
    <property type="component" value="Unassembled WGS sequence"/>
</dbReference>
<evidence type="ECO:0000313" key="2">
    <source>
        <dbReference type="EMBL" id="VFQ96476.1"/>
    </source>
</evidence>
<dbReference type="EMBL" id="OOIL02006049">
    <property type="protein sequence ID" value="VFQ96476.1"/>
    <property type="molecule type" value="Genomic_DNA"/>
</dbReference>
<protein>
    <submittedName>
        <fullName evidence="2">Uncharacterized protein</fullName>
    </submittedName>
</protein>
<dbReference type="OrthoDB" id="1918594at2759"/>
<evidence type="ECO:0000313" key="3">
    <source>
        <dbReference type="Proteomes" id="UP000595140"/>
    </source>
</evidence>
<keyword evidence="3" id="KW-1185">Reference proteome</keyword>
<feature type="region of interest" description="Disordered" evidence="1">
    <location>
        <begin position="1"/>
        <end position="22"/>
    </location>
</feature>
<name>A0A484N7J4_9ASTE</name>
<evidence type="ECO:0000256" key="1">
    <source>
        <dbReference type="SAM" id="MobiDB-lite"/>
    </source>
</evidence>
<gene>
    <name evidence="2" type="ORF">CCAM_LOCUS38252</name>
</gene>
<sequence>MAPVLRKRKIEKDRKTTAPSEEGEMAVVDPVTVNNNRKIGWCKARRKAIKMSCIADILPQEVIFAILLLLPVDFIYHVVSDWRDPRKFLAKWGSLSMMVKVNSYLIKTWLLIDPKTGRWEKLPDINFVASSRLRYHRMPIGSLGNGELLVFEESSEIIVYHVKMGRIVASYQPDDKEYPACMYKWRCHPHVDSLVSLSPATTTAKPVEAYKK</sequence>
<proteinExistence type="predicted"/>
<organism evidence="2 3">
    <name type="scientific">Cuscuta campestris</name>
    <dbReference type="NCBI Taxonomy" id="132261"/>
    <lineage>
        <taxon>Eukaryota</taxon>
        <taxon>Viridiplantae</taxon>
        <taxon>Streptophyta</taxon>
        <taxon>Embryophyta</taxon>
        <taxon>Tracheophyta</taxon>
        <taxon>Spermatophyta</taxon>
        <taxon>Magnoliopsida</taxon>
        <taxon>eudicotyledons</taxon>
        <taxon>Gunneridae</taxon>
        <taxon>Pentapetalae</taxon>
        <taxon>asterids</taxon>
        <taxon>lamiids</taxon>
        <taxon>Solanales</taxon>
        <taxon>Convolvulaceae</taxon>
        <taxon>Cuscuteae</taxon>
        <taxon>Cuscuta</taxon>
        <taxon>Cuscuta subgen. Grammica</taxon>
        <taxon>Cuscuta sect. Cleistogrammica</taxon>
    </lineage>
</organism>
<accession>A0A484N7J4</accession>
<reference evidence="2 3" key="1">
    <citation type="submission" date="2018-04" db="EMBL/GenBank/DDBJ databases">
        <authorList>
            <person name="Vogel A."/>
        </authorList>
    </citation>
    <scope>NUCLEOTIDE SEQUENCE [LARGE SCALE GENOMIC DNA]</scope>
</reference>